<accession>A0A2T0B7U5</accession>
<feature type="chain" id="PRO_5015705548" evidence="1">
    <location>
        <begin position="40"/>
        <end position="65"/>
    </location>
</feature>
<dbReference type="AlphaFoldDB" id="A0A2T0B7U5"/>
<dbReference type="EMBL" id="PVXO01000012">
    <property type="protein sequence ID" value="PRR79925.1"/>
    <property type="molecule type" value="Genomic_DNA"/>
</dbReference>
<evidence type="ECO:0000313" key="2">
    <source>
        <dbReference type="EMBL" id="PRR79925.1"/>
    </source>
</evidence>
<keyword evidence="3" id="KW-1185">Reference proteome</keyword>
<keyword evidence="1" id="KW-0732">Signal</keyword>
<comment type="caution">
    <text evidence="2">The sequence shown here is derived from an EMBL/GenBank/DDBJ whole genome shotgun (WGS) entry which is preliminary data.</text>
</comment>
<dbReference type="Proteomes" id="UP000239706">
    <property type="component" value="Unassembled WGS sequence"/>
</dbReference>
<sequence length="65" mass="7541">MLFYRKYWAGYKRTSRRKASACMAAIMSISLLTGVPVYAQEKNIPAVKSNSIQQEDYIQYIVFQI</sequence>
<proteinExistence type="predicted"/>
<name>A0A2T0B7U5_9CLOT</name>
<protein>
    <submittedName>
        <fullName evidence="2">Uncharacterized protein</fullName>
    </submittedName>
</protein>
<reference evidence="2 3" key="1">
    <citation type="submission" date="2018-03" db="EMBL/GenBank/DDBJ databases">
        <title>Genome sequence of Clostridium liquoris DSM 100320.</title>
        <authorList>
            <person name="Poehlein A."/>
            <person name="Daniel R."/>
        </authorList>
    </citation>
    <scope>NUCLEOTIDE SEQUENCE [LARGE SCALE GENOMIC DNA]</scope>
    <source>
        <strain evidence="2 3">DSM 100320</strain>
    </source>
</reference>
<feature type="signal peptide" evidence="1">
    <location>
        <begin position="1"/>
        <end position="39"/>
    </location>
</feature>
<evidence type="ECO:0000313" key="3">
    <source>
        <dbReference type="Proteomes" id="UP000239706"/>
    </source>
</evidence>
<organism evidence="2 3">
    <name type="scientific">Clostridium liquoris</name>
    <dbReference type="NCBI Taxonomy" id="1289519"/>
    <lineage>
        <taxon>Bacteria</taxon>
        <taxon>Bacillati</taxon>
        <taxon>Bacillota</taxon>
        <taxon>Clostridia</taxon>
        <taxon>Eubacteriales</taxon>
        <taxon>Clostridiaceae</taxon>
        <taxon>Clostridium</taxon>
    </lineage>
</organism>
<evidence type="ECO:0000256" key="1">
    <source>
        <dbReference type="SAM" id="SignalP"/>
    </source>
</evidence>
<gene>
    <name evidence="2" type="ORF">CLLI_06580</name>
</gene>